<dbReference type="EMBL" id="KV749684">
    <property type="protein sequence ID" value="OCL08284.1"/>
    <property type="molecule type" value="Genomic_DNA"/>
</dbReference>
<feature type="compositionally biased region" description="Low complexity" evidence="1">
    <location>
        <begin position="38"/>
        <end position="49"/>
    </location>
</feature>
<gene>
    <name evidence="2" type="ORF">AOQ84DRAFT_44419</name>
</gene>
<feature type="compositionally biased region" description="Polar residues" evidence="1">
    <location>
        <begin position="1"/>
        <end position="37"/>
    </location>
</feature>
<sequence>MATVAHQHQATSAHARSNSVHVMDTSRNSSLSRDTSIAGSAPMASSHPSPAGPPPKKGKGKKSTDPSEQQKQIQAKIAQLELDAAGDKEQEAEIGGSTLSGLCLPQLLRRDQMSKTLFDSPVSATRSFKPEEYYFTQHGIMQRTTSPARSNAILPQNFSLNY</sequence>
<protein>
    <submittedName>
        <fullName evidence="2">Uncharacterized protein</fullName>
    </submittedName>
</protein>
<keyword evidence="3" id="KW-1185">Reference proteome</keyword>
<evidence type="ECO:0000313" key="3">
    <source>
        <dbReference type="Proteomes" id="UP000250140"/>
    </source>
</evidence>
<accession>A0A8E2JT76</accession>
<evidence type="ECO:0000313" key="2">
    <source>
        <dbReference type="EMBL" id="OCL08284.1"/>
    </source>
</evidence>
<dbReference type="AlphaFoldDB" id="A0A8E2JT76"/>
<name>A0A8E2JT76_9PEZI</name>
<proteinExistence type="predicted"/>
<reference evidence="2 3" key="1">
    <citation type="journal article" date="2016" name="Nat. Commun.">
        <title>Ectomycorrhizal ecology is imprinted in the genome of the dominant symbiotic fungus Cenococcum geophilum.</title>
        <authorList>
            <consortium name="DOE Joint Genome Institute"/>
            <person name="Peter M."/>
            <person name="Kohler A."/>
            <person name="Ohm R.A."/>
            <person name="Kuo A."/>
            <person name="Krutzmann J."/>
            <person name="Morin E."/>
            <person name="Arend M."/>
            <person name="Barry K.W."/>
            <person name="Binder M."/>
            <person name="Choi C."/>
            <person name="Clum A."/>
            <person name="Copeland A."/>
            <person name="Grisel N."/>
            <person name="Haridas S."/>
            <person name="Kipfer T."/>
            <person name="LaButti K."/>
            <person name="Lindquist E."/>
            <person name="Lipzen A."/>
            <person name="Maire R."/>
            <person name="Meier B."/>
            <person name="Mihaltcheva S."/>
            <person name="Molinier V."/>
            <person name="Murat C."/>
            <person name="Poggeler S."/>
            <person name="Quandt C.A."/>
            <person name="Sperisen C."/>
            <person name="Tritt A."/>
            <person name="Tisserant E."/>
            <person name="Crous P.W."/>
            <person name="Henrissat B."/>
            <person name="Nehls U."/>
            <person name="Egli S."/>
            <person name="Spatafora J.W."/>
            <person name="Grigoriev I.V."/>
            <person name="Martin F.M."/>
        </authorList>
    </citation>
    <scope>NUCLEOTIDE SEQUENCE [LARGE SCALE GENOMIC DNA]</scope>
    <source>
        <strain evidence="2 3">CBS 207.34</strain>
    </source>
</reference>
<organism evidence="2 3">
    <name type="scientific">Glonium stellatum</name>
    <dbReference type="NCBI Taxonomy" id="574774"/>
    <lineage>
        <taxon>Eukaryota</taxon>
        <taxon>Fungi</taxon>
        <taxon>Dikarya</taxon>
        <taxon>Ascomycota</taxon>
        <taxon>Pezizomycotina</taxon>
        <taxon>Dothideomycetes</taxon>
        <taxon>Pleosporomycetidae</taxon>
        <taxon>Gloniales</taxon>
        <taxon>Gloniaceae</taxon>
        <taxon>Glonium</taxon>
    </lineage>
</organism>
<feature type="region of interest" description="Disordered" evidence="1">
    <location>
        <begin position="1"/>
        <end position="73"/>
    </location>
</feature>
<evidence type="ECO:0000256" key="1">
    <source>
        <dbReference type="SAM" id="MobiDB-lite"/>
    </source>
</evidence>
<dbReference type="Proteomes" id="UP000250140">
    <property type="component" value="Unassembled WGS sequence"/>
</dbReference>